<evidence type="ECO:0000259" key="2">
    <source>
        <dbReference type="Pfam" id="PF24906"/>
    </source>
</evidence>
<dbReference type="EnsemblProtists" id="PYU1_T009329">
    <property type="protein sequence ID" value="PYU1_T009329"/>
    <property type="gene ID" value="PYU1_G009311"/>
</dbReference>
<dbReference type="PANTHER" id="PTHR31827">
    <property type="entry name" value="EMB|CAB89363.1"/>
    <property type="match status" value="1"/>
</dbReference>
<reference evidence="3" key="3">
    <citation type="submission" date="2015-02" db="UniProtKB">
        <authorList>
            <consortium name="EnsemblProtists"/>
        </authorList>
    </citation>
    <scope>IDENTIFICATION</scope>
    <source>
        <strain evidence="3">DAOM BR144</strain>
    </source>
</reference>
<evidence type="ECO:0000256" key="1">
    <source>
        <dbReference type="SAM" id="MobiDB-lite"/>
    </source>
</evidence>
<reference evidence="4" key="1">
    <citation type="journal article" date="2010" name="Genome Biol.">
        <title>Genome sequence of the necrotrophic plant pathogen Pythium ultimum reveals original pathogenicity mechanisms and effector repertoire.</title>
        <authorList>
            <person name="Levesque C.A."/>
            <person name="Brouwer H."/>
            <person name="Cano L."/>
            <person name="Hamilton J.P."/>
            <person name="Holt C."/>
            <person name="Huitema E."/>
            <person name="Raffaele S."/>
            <person name="Robideau G.P."/>
            <person name="Thines M."/>
            <person name="Win J."/>
            <person name="Zerillo M.M."/>
            <person name="Beakes G.W."/>
            <person name="Boore J.L."/>
            <person name="Busam D."/>
            <person name="Dumas B."/>
            <person name="Ferriera S."/>
            <person name="Fuerstenberg S.I."/>
            <person name="Gachon C.M."/>
            <person name="Gaulin E."/>
            <person name="Govers F."/>
            <person name="Grenville-Briggs L."/>
            <person name="Horner N."/>
            <person name="Hostetler J."/>
            <person name="Jiang R.H."/>
            <person name="Johnson J."/>
            <person name="Krajaejun T."/>
            <person name="Lin H."/>
            <person name="Meijer H.J."/>
            <person name="Moore B."/>
            <person name="Morris P."/>
            <person name="Phuntmart V."/>
            <person name="Puiu D."/>
            <person name="Shetty J."/>
            <person name="Stajich J.E."/>
            <person name="Tripathy S."/>
            <person name="Wawra S."/>
            <person name="van West P."/>
            <person name="Whitty B.R."/>
            <person name="Coutinho P.M."/>
            <person name="Henrissat B."/>
            <person name="Martin F."/>
            <person name="Thomas P.D."/>
            <person name="Tyler B.M."/>
            <person name="De Vries R.P."/>
            <person name="Kamoun S."/>
            <person name="Yandell M."/>
            <person name="Tisserat N."/>
            <person name="Buell C.R."/>
        </authorList>
    </citation>
    <scope>NUCLEOTIDE SEQUENCE</scope>
    <source>
        <strain evidence="4">DAOM:BR144</strain>
    </source>
</reference>
<feature type="region of interest" description="Disordered" evidence="1">
    <location>
        <begin position="23"/>
        <end position="58"/>
    </location>
</feature>
<dbReference type="OMA" id="VARTCIV"/>
<dbReference type="InParanoid" id="K3WWI1"/>
<keyword evidence="4" id="KW-1185">Reference proteome</keyword>
<feature type="domain" description="WRKY19-like zinc finger" evidence="2">
    <location>
        <begin position="87"/>
        <end position="110"/>
    </location>
</feature>
<dbReference type="AlphaFoldDB" id="K3WWI1"/>
<dbReference type="HOGENOM" id="CLU_1543130_0_0_1"/>
<reference evidence="4" key="2">
    <citation type="submission" date="2010-04" db="EMBL/GenBank/DDBJ databases">
        <authorList>
            <person name="Buell R."/>
            <person name="Hamilton J."/>
            <person name="Hostetler J."/>
        </authorList>
    </citation>
    <scope>NUCLEOTIDE SEQUENCE [LARGE SCALE GENOMIC DNA]</scope>
    <source>
        <strain evidence="4">DAOM:BR144</strain>
    </source>
</reference>
<dbReference type="EMBL" id="GL376632">
    <property type="status" value="NOT_ANNOTATED_CDS"/>
    <property type="molecule type" value="Genomic_DNA"/>
</dbReference>
<evidence type="ECO:0000313" key="3">
    <source>
        <dbReference type="EnsemblProtists" id="PYU1_T009329"/>
    </source>
</evidence>
<dbReference type="InterPro" id="IPR056866">
    <property type="entry name" value="Znf_WRKY19"/>
</dbReference>
<dbReference type="eggNOG" id="ENOG502SID9">
    <property type="taxonomic scope" value="Eukaryota"/>
</dbReference>
<accession>K3WWI1</accession>
<dbReference type="PANTHER" id="PTHR31827:SF1">
    <property type="entry name" value="EMB|CAB89363.1"/>
    <property type="match status" value="1"/>
</dbReference>
<evidence type="ECO:0000313" key="4">
    <source>
        <dbReference type="Proteomes" id="UP000019132"/>
    </source>
</evidence>
<dbReference type="VEuPathDB" id="FungiDB:PYU1_G009311"/>
<feature type="domain" description="WRKY19-like zinc finger" evidence="2">
    <location>
        <begin position="114"/>
        <end position="134"/>
    </location>
</feature>
<protein>
    <recommendedName>
        <fullName evidence="2">WRKY19-like zinc finger domain-containing protein</fullName>
    </recommendedName>
</protein>
<dbReference type="Proteomes" id="UP000019132">
    <property type="component" value="Unassembled WGS sequence"/>
</dbReference>
<organism evidence="3 4">
    <name type="scientific">Globisporangium ultimum (strain ATCC 200006 / CBS 805.95 / DAOM BR144)</name>
    <name type="common">Pythium ultimum</name>
    <dbReference type="NCBI Taxonomy" id="431595"/>
    <lineage>
        <taxon>Eukaryota</taxon>
        <taxon>Sar</taxon>
        <taxon>Stramenopiles</taxon>
        <taxon>Oomycota</taxon>
        <taxon>Peronosporomycetes</taxon>
        <taxon>Pythiales</taxon>
        <taxon>Pythiaceae</taxon>
        <taxon>Globisporangium</taxon>
    </lineage>
</organism>
<feature type="compositionally biased region" description="Low complexity" evidence="1">
    <location>
        <begin position="165"/>
        <end position="174"/>
    </location>
</feature>
<dbReference type="Pfam" id="PF24906">
    <property type="entry name" value="Zf_WRKY19"/>
    <property type="match status" value="2"/>
</dbReference>
<name>K3WWI1_GLOUD</name>
<proteinExistence type="predicted"/>
<feature type="region of interest" description="Disordered" evidence="1">
    <location>
        <begin position="134"/>
        <end position="174"/>
    </location>
</feature>
<sequence length="174" mass="18092">MAVAGSSSVSKFSLGHILDGDDDEGSSLRVNSNSSRHETASGRPSAGRGGRRRAMTAEEKRVARTCIVDGCANYIVHRKRCFRHGGGKTCSVEGCNTSAKQRGLCWRHGGSILCSIDGCTRGVKSRGLCWTHGGGNKKVKTEHSPESDDGSSTASEAPEPQSKRGAAAAAGSAS</sequence>